<protein>
    <submittedName>
        <fullName evidence="1">Uncharacterized protein</fullName>
    </submittedName>
</protein>
<name>A0ACC0NWQ0_RHOML</name>
<comment type="caution">
    <text evidence="1">The sequence shown here is derived from an EMBL/GenBank/DDBJ whole genome shotgun (WGS) entry which is preliminary data.</text>
</comment>
<evidence type="ECO:0000313" key="1">
    <source>
        <dbReference type="EMBL" id="KAI8557214.1"/>
    </source>
</evidence>
<dbReference type="EMBL" id="CM046392">
    <property type="protein sequence ID" value="KAI8557214.1"/>
    <property type="molecule type" value="Genomic_DNA"/>
</dbReference>
<accession>A0ACC0NWQ0</accession>
<dbReference type="Proteomes" id="UP001062846">
    <property type="component" value="Chromosome 5"/>
</dbReference>
<reference evidence="1" key="1">
    <citation type="submission" date="2022-02" db="EMBL/GenBank/DDBJ databases">
        <title>Plant Genome Project.</title>
        <authorList>
            <person name="Zhang R.-G."/>
        </authorList>
    </citation>
    <scope>NUCLEOTIDE SEQUENCE</scope>
    <source>
        <strain evidence="1">AT1</strain>
    </source>
</reference>
<evidence type="ECO:0000313" key="2">
    <source>
        <dbReference type="Proteomes" id="UP001062846"/>
    </source>
</evidence>
<gene>
    <name evidence="1" type="ORF">RHMOL_Rhmol05G0319200</name>
</gene>
<organism evidence="1 2">
    <name type="scientific">Rhododendron molle</name>
    <name type="common">Chinese azalea</name>
    <name type="synonym">Azalea mollis</name>
    <dbReference type="NCBI Taxonomy" id="49168"/>
    <lineage>
        <taxon>Eukaryota</taxon>
        <taxon>Viridiplantae</taxon>
        <taxon>Streptophyta</taxon>
        <taxon>Embryophyta</taxon>
        <taxon>Tracheophyta</taxon>
        <taxon>Spermatophyta</taxon>
        <taxon>Magnoliopsida</taxon>
        <taxon>eudicotyledons</taxon>
        <taxon>Gunneridae</taxon>
        <taxon>Pentapetalae</taxon>
        <taxon>asterids</taxon>
        <taxon>Ericales</taxon>
        <taxon>Ericaceae</taxon>
        <taxon>Ericoideae</taxon>
        <taxon>Rhodoreae</taxon>
        <taxon>Rhododendron</taxon>
    </lineage>
</organism>
<proteinExistence type="predicted"/>
<keyword evidence="2" id="KW-1185">Reference proteome</keyword>
<sequence length="353" mass="40114">MGNHKFRLSDMIPNSWFKKLKDMGRIRNQNTTHTRKKKPPPTSSKSTSTTSSTATCIPPKTEQPKLLSHRRKSYYFTRELTPPSSQPKIPETHVQDSPKQKKHRTTTKKGRNRVLTTSSVSTGCGCRATVESVSTNPDSISEDYPISSLDSSSENISVFPEFCSDHDNEKGISSSPSSCQCRLQNNIVLNPNEKKTNKTFDGFVELSRLELPPIVTKKPKFPKEFEKPTNQLEKSEKQRSSPVRSPGVRLRTNSPRIASRKIQAFARKSVSSSCRRVRRSLSESFAVVKTSEDPQRDFRESMVEMILENNLRASKDLEDLLACYLQLNSDEYHELIVEVFKQIWFDIAGVKVK</sequence>